<protein>
    <recommendedName>
        <fullName evidence="9">RNA polymerase sigma factor</fullName>
    </recommendedName>
</protein>
<dbReference type="Gene3D" id="1.10.1740.10">
    <property type="match status" value="1"/>
</dbReference>
<proteinExistence type="inferred from homology"/>
<dbReference type="SUPFAM" id="SSF88659">
    <property type="entry name" value="Sigma3 and sigma4 domains of RNA polymerase sigma factors"/>
    <property type="match status" value="1"/>
</dbReference>
<dbReference type="InterPro" id="IPR039425">
    <property type="entry name" value="RNA_pol_sigma-70-like"/>
</dbReference>
<evidence type="ECO:0000259" key="6">
    <source>
        <dbReference type="Pfam" id="PF04542"/>
    </source>
</evidence>
<gene>
    <name evidence="8" type="ORF">S01H1_65290</name>
</gene>
<dbReference type="SUPFAM" id="SSF88946">
    <property type="entry name" value="Sigma2 domain of RNA polymerase sigma factors"/>
    <property type="match status" value="1"/>
</dbReference>
<keyword evidence="2" id="KW-0805">Transcription regulation</keyword>
<feature type="non-terminal residue" evidence="8">
    <location>
        <position position="1"/>
    </location>
</feature>
<dbReference type="AlphaFoldDB" id="X0WY73"/>
<name>X0WY73_9ZZZZ</name>
<dbReference type="Pfam" id="PF04542">
    <property type="entry name" value="Sigma70_r2"/>
    <property type="match status" value="1"/>
</dbReference>
<evidence type="ECO:0000256" key="3">
    <source>
        <dbReference type="ARBA" id="ARBA00023082"/>
    </source>
</evidence>
<evidence type="ECO:0000256" key="4">
    <source>
        <dbReference type="ARBA" id="ARBA00023125"/>
    </source>
</evidence>
<sequence length="175" mass="20361">ANFEATMAKHYASIYHLALSILDDPDEAEDVAQETFIAASMKLEGFRGDSDIKTWLFSIAINSSRGKLRKRKTQRALNNVLQSFQRLVSYPRNPEKVALQTEIDEQLWQIIDSFHDKHRLPIILRYVHQLPNSDIARILDVKEGTIHSRLFYAHQKIRRELKRLGFSQLEDEEVS</sequence>
<evidence type="ECO:0000313" key="8">
    <source>
        <dbReference type="EMBL" id="GAG35894.1"/>
    </source>
</evidence>
<evidence type="ECO:0000259" key="7">
    <source>
        <dbReference type="Pfam" id="PF04545"/>
    </source>
</evidence>
<evidence type="ECO:0000256" key="1">
    <source>
        <dbReference type="ARBA" id="ARBA00010641"/>
    </source>
</evidence>
<accession>X0WY73</accession>
<comment type="caution">
    <text evidence="8">The sequence shown here is derived from an EMBL/GenBank/DDBJ whole genome shotgun (WGS) entry which is preliminary data.</text>
</comment>
<dbReference type="GO" id="GO:0016987">
    <property type="term" value="F:sigma factor activity"/>
    <property type="evidence" value="ECO:0007669"/>
    <property type="project" value="UniProtKB-KW"/>
</dbReference>
<evidence type="ECO:0000256" key="2">
    <source>
        <dbReference type="ARBA" id="ARBA00023015"/>
    </source>
</evidence>
<dbReference type="NCBIfam" id="TIGR02937">
    <property type="entry name" value="sigma70-ECF"/>
    <property type="match status" value="1"/>
</dbReference>
<dbReference type="PANTHER" id="PTHR43133:SF51">
    <property type="entry name" value="RNA POLYMERASE SIGMA FACTOR"/>
    <property type="match status" value="1"/>
</dbReference>
<keyword evidence="5" id="KW-0804">Transcription</keyword>
<dbReference type="InterPro" id="IPR013325">
    <property type="entry name" value="RNA_pol_sigma_r2"/>
</dbReference>
<dbReference type="Gene3D" id="1.10.10.10">
    <property type="entry name" value="Winged helix-like DNA-binding domain superfamily/Winged helix DNA-binding domain"/>
    <property type="match status" value="1"/>
</dbReference>
<organism evidence="8">
    <name type="scientific">marine sediment metagenome</name>
    <dbReference type="NCBI Taxonomy" id="412755"/>
    <lineage>
        <taxon>unclassified sequences</taxon>
        <taxon>metagenomes</taxon>
        <taxon>ecological metagenomes</taxon>
    </lineage>
</organism>
<keyword evidence="4" id="KW-0238">DNA-binding</keyword>
<dbReference type="InterPro" id="IPR007627">
    <property type="entry name" value="RNA_pol_sigma70_r2"/>
</dbReference>
<dbReference type="EMBL" id="BARS01043089">
    <property type="protein sequence ID" value="GAG35894.1"/>
    <property type="molecule type" value="Genomic_DNA"/>
</dbReference>
<feature type="domain" description="RNA polymerase sigma-70 region 4" evidence="7">
    <location>
        <begin position="114"/>
        <end position="158"/>
    </location>
</feature>
<dbReference type="InterPro" id="IPR007630">
    <property type="entry name" value="RNA_pol_sigma70_r4"/>
</dbReference>
<dbReference type="Pfam" id="PF04545">
    <property type="entry name" value="Sigma70_r4"/>
    <property type="match status" value="1"/>
</dbReference>
<dbReference type="InterPro" id="IPR036388">
    <property type="entry name" value="WH-like_DNA-bd_sf"/>
</dbReference>
<dbReference type="PANTHER" id="PTHR43133">
    <property type="entry name" value="RNA POLYMERASE ECF-TYPE SIGMA FACTO"/>
    <property type="match status" value="1"/>
</dbReference>
<reference evidence="8" key="1">
    <citation type="journal article" date="2014" name="Front. Microbiol.">
        <title>High frequency of phylogenetically diverse reductive dehalogenase-homologous genes in deep subseafloor sedimentary metagenomes.</title>
        <authorList>
            <person name="Kawai M."/>
            <person name="Futagami T."/>
            <person name="Toyoda A."/>
            <person name="Takaki Y."/>
            <person name="Nishi S."/>
            <person name="Hori S."/>
            <person name="Arai W."/>
            <person name="Tsubouchi T."/>
            <person name="Morono Y."/>
            <person name="Uchiyama I."/>
            <person name="Ito T."/>
            <person name="Fujiyama A."/>
            <person name="Inagaki F."/>
            <person name="Takami H."/>
        </authorList>
    </citation>
    <scope>NUCLEOTIDE SEQUENCE</scope>
    <source>
        <strain evidence="8">Expedition CK06-06</strain>
    </source>
</reference>
<dbReference type="InterPro" id="IPR014284">
    <property type="entry name" value="RNA_pol_sigma-70_dom"/>
</dbReference>
<feature type="domain" description="RNA polymerase sigma-70 region 2" evidence="6">
    <location>
        <begin position="8"/>
        <end position="72"/>
    </location>
</feature>
<evidence type="ECO:0000256" key="5">
    <source>
        <dbReference type="ARBA" id="ARBA00023163"/>
    </source>
</evidence>
<dbReference type="InterPro" id="IPR013324">
    <property type="entry name" value="RNA_pol_sigma_r3/r4-like"/>
</dbReference>
<dbReference type="CDD" id="cd06171">
    <property type="entry name" value="Sigma70_r4"/>
    <property type="match status" value="1"/>
</dbReference>
<evidence type="ECO:0008006" key="9">
    <source>
        <dbReference type="Google" id="ProtNLM"/>
    </source>
</evidence>
<dbReference type="GO" id="GO:0003677">
    <property type="term" value="F:DNA binding"/>
    <property type="evidence" value="ECO:0007669"/>
    <property type="project" value="UniProtKB-KW"/>
</dbReference>
<comment type="similarity">
    <text evidence="1">Belongs to the sigma-70 factor family. ECF subfamily.</text>
</comment>
<dbReference type="GO" id="GO:0006352">
    <property type="term" value="P:DNA-templated transcription initiation"/>
    <property type="evidence" value="ECO:0007669"/>
    <property type="project" value="InterPro"/>
</dbReference>
<keyword evidence="3" id="KW-0731">Sigma factor</keyword>